<feature type="repeat" description="Pumilio" evidence="2">
    <location>
        <begin position="228"/>
        <end position="271"/>
    </location>
</feature>
<dbReference type="GO" id="GO:0003729">
    <property type="term" value="F:mRNA binding"/>
    <property type="evidence" value="ECO:0007669"/>
    <property type="project" value="TreeGrafter"/>
</dbReference>
<dbReference type="PANTHER" id="PTHR12537:SF12">
    <property type="entry name" value="MATERNAL PROTEIN PUMILIO"/>
    <property type="match status" value="1"/>
</dbReference>
<feature type="compositionally biased region" description="Polar residues" evidence="3">
    <location>
        <begin position="516"/>
        <end position="556"/>
    </location>
</feature>
<reference evidence="5" key="1">
    <citation type="submission" date="2013-12" db="EMBL/GenBank/DDBJ databases">
        <authorList>
            <person name="Omoto C.K."/>
            <person name="Sibley D."/>
            <person name="Venepally P."/>
            <person name="Hadjithomas M."/>
            <person name="Karamycheva S."/>
            <person name="Brunk B."/>
            <person name="Roos D."/>
            <person name="Caler E."/>
            <person name="Lorenzi H."/>
        </authorList>
    </citation>
    <scope>NUCLEOTIDE SEQUENCE</scope>
</reference>
<feature type="repeat" description="Pumilio" evidence="2">
    <location>
        <begin position="403"/>
        <end position="438"/>
    </location>
</feature>
<dbReference type="SMART" id="SM00025">
    <property type="entry name" value="Pumilio"/>
    <property type="match status" value="8"/>
</dbReference>
<dbReference type="GO" id="GO:0010608">
    <property type="term" value="P:post-transcriptional regulation of gene expression"/>
    <property type="evidence" value="ECO:0007669"/>
    <property type="project" value="TreeGrafter"/>
</dbReference>
<comment type="caution">
    <text evidence="5">The sequence shown here is derived from an EMBL/GenBank/DDBJ whole genome shotgun (WGS) entry which is preliminary data.</text>
</comment>
<dbReference type="SUPFAM" id="SSF48371">
    <property type="entry name" value="ARM repeat"/>
    <property type="match status" value="1"/>
</dbReference>
<dbReference type="eggNOG" id="KOG1488">
    <property type="taxonomic scope" value="Eukaryota"/>
</dbReference>
<feature type="region of interest" description="Disordered" evidence="3">
    <location>
        <begin position="610"/>
        <end position="687"/>
    </location>
</feature>
<dbReference type="VEuPathDB" id="CryptoDB:GNI_134590"/>
<evidence type="ECO:0000256" key="3">
    <source>
        <dbReference type="SAM" id="MobiDB-lite"/>
    </source>
</evidence>
<dbReference type="Gene3D" id="1.25.10.10">
    <property type="entry name" value="Leucine-rich Repeat Variant"/>
    <property type="match status" value="2"/>
</dbReference>
<dbReference type="RefSeq" id="XP_011132344.1">
    <property type="nucleotide sequence ID" value="XM_011134042.1"/>
</dbReference>
<dbReference type="Proteomes" id="UP000019763">
    <property type="component" value="Unassembled WGS sequence"/>
</dbReference>
<dbReference type="GO" id="GO:0005737">
    <property type="term" value="C:cytoplasm"/>
    <property type="evidence" value="ECO:0007669"/>
    <property type="project" value="TreeGrafter"/>
</dbReference>
<accession>A0A023B193</accession>
<feature type="repeat" description="Pumilio" evidence="2">
    <location>
        <begin position="329"/>
        <end position="364"/>
    </location>
</feature>
<dbReference type="PROSITE" id="PS50303">
    <property type="entry name" value="PUM_HD"/>
    <property type="match status" value="1"/>
</dbReference>
<dbReference type="Pfam" id="PF00806">
    <property type="entry name" value="PUF"/>
    <property type="match status" value="7"/>
</dbReference>
<feature type="repeat" description="Pumilio" evidence="2">
    <location>
        <begin position="365"/>
        <end position="402"/>
    </location>
</feature>
<gene>
    <name evidence="5" type="ORF">GNI_134590</name>
</gene>
<feature type="region of interest" description="Disordered" evidence="3">
    <location>
        <begin position="482"/>
        <end position="572"/>
    </location>
</feature>
<organism evidence="5 6">
    <name type="scientific">Gregarina niphandrodes</name>
    <name type="common">Septate eugregarine</name>
    <dbReference type="NCBI Taxonomy" id="110365"/>
    <lineage>
        <taxon>Eukaryota</taxon>
        <taxon>Sar</taxon>
        <taxon>Alveolata</taxon>
        <taxon>Apicomplexa</taxon>
        <taxon>Conoidasida</taxon>
        <taxon>Gregarinasina</taxon>
        <taxon>Eugregarinorida</taxon>
        <taxon>Gregarinidae</taxon>
        <taxon>Gregarina</taxon>
    </lineage>
</organism>
<dbReference type="InterPro" id="IPR011989">
    <property type="entry name" value="ARM-like"/>
</dbReference>
<evidence type="ECO:0000259" key="4">
    <source>
        <dbReference type="PROSITE" id="PS50303"/>
    </source>
</evidence>
<dbReference type="OrthoDB" id="668540at2759"/>
<sequence>MTRPEKRIPEYSHHLQKLSVSLPQDFVRLDGDKFTKKLQASIKSDVKKGVLKDPFEYELDLMREWYDRCRMSVCAGRFEPGPMRLSSYRDLLAAALQVRLSDLPADKGKKRPARREPAQGAGRAAAQGGGRTAPGAGRAAGFLTAIWNDQYTDNEIFNDIFPLRASAVPPPPPPPPPPRVQQQETIASSFNDILPNIVALAEDQMGVKYLQSVLSMCSEAEYNVSLNALGSDLYRLSFHVYGNHVVQKLLEVGSTLDRRGSNGEYCRRIFGLCMAGHCVDLSLDSYGCRVLQRGLDYLYLRDKLEMLKELISRRGCRGSDGHTFGGRGGKGSTLLRLIEDQNGNHVVQKMVDRLPANDCAIIVDELLGGGDVVAISLHSYGCRVMQRVLEHCPHSVTYKMLNKLQPGIEILIRDQFGNYVVQHILKYGRLSDKQIVVNLVVNNITYYSCHKYASNVVERCLEKYVPQQMRASIVLATFTPTPPVGTTSLPSRTPSGAPGGPVTGAPCYRPAGKTGMKTTNFNNEFNRASQSPEAQLPETQSPEAQTRSSIDVSPTDMSPADVPPAHASPTDLHFAGKSSIQKASAGEVLAGVATELKVKIEGEPATGAVDAAGSKQTVSKSAGVNVTHVTESRAKSEDQSFFSGVGKSRNGEISNDHGSNQRGCNGHGSNQRGCNDHGSNQRGCNDRDLGKPPILSMIRDPYANYVVQKILVSYDVLDLSDPGRREVFNKLQKHVPALKKFTYGKHIVEGIERLKKQIAEMPPPAIDPGLTVVSQ</sequence>
<feature type="compositionally biased region" description="Polar residues" evidence="3">
    <location>
        <begin position="651"/>
        <end position="683"/>
    </location>
</feature>
<keyword evidence="1" id="KW-0677">Repeat</keyword>
<feature type="region of interest" description="Disordered" evidence="3">
    <location>
        <begin position="103"/>
        <end position="134"/>
    </location>
</feature>
<proteinExistence type="predicted"/>
<name>A0A023B193_GRENI</name>
<feature type="compositionally biased region" description="Polar residues" evidence="3">
    <location>
        <begin position="614"/>
        <end position="629"/>
    </location>
</feature>
<dbReference type="InterPro" id="IPR033133">
    <property type="entry name" value="PUM-HD"/>
</dbReference>
<protein>
    <submittedName>
        <fullName evidence="5">Pumilio-family RNA protein</fullName>
    </submittedName>
</protein>
<dbReference type="EMBL" id="AFNH02000997">
    <property type="protein sequence ID" value="EZG46183.1"/>
    <property type="molecule type" value="Genomic_DNA"/>
</dbReference>
<evidence type="ECO:0000313" key="5">
    <source>
        <dbReference type="EMBL" id="EZG46183.1"/>
    </source>
</evidence>
<dbReference type="PROSITE" id="PS50302">
    <property type="entry name" value="PUM"/>
    <property type="match status" value="6"/>
</dbReference>
<evidence type="ECO:0000313" key="6">
    <source>
        <dbReference type="Proteomes" id="UP000019763"/>
    </source>
</evidence>
<evidence type="ECO:0000256" key="2">
    <source>
        <dbReference type="PROSITE-ProRule" id="PRU00317"/>
    </source>
</evidence>
<keyword evidence="6" id="KW-1185">Reference proteome</keyword>
<feature type="domain" description="PUM-HD" evidence="4">
    <location>
        <begin position="163"/>
        <end position="755"/>
    </location>
</feature>
<feature type="repeat" description="Pumilio" evidence="2">
    <location>
        <begin position="192"/>
        <end position="227"/>
    </location>
</feature>
<evidence type="ECO:0000256" key="1">
    <source>
        <dbReference type="ARBA" id="ARBA00022737"/>
    </source>
</evidence>
<dbReference type="PANTHER" id="PTHR12537">
    <property type="entry name" value="RNA BINDING PROTEIN PUMILIO-RELATED"/>
    <property type="match status" value="1"/>
</dbReference>
<dbReference type="GeneID" id="22914768"/>
<dbReference type="InterPro" id="IPR016024">
    <property type="entry name" value="ARM-type_fold"/>
</dbReference>
<feature type="repeat" description="Pumilio" evidence="2">
    <location>
        <begin position="273"/>
        <end position="308"/>
    </location>
</feature>
<dbReference type="AlphaFoldDB" id="A0A023B193"/>
<feature type="compositionally biased region" description="Polar residues" evidence="3">
    <location>
        <begin position="484"/>
        <end position="494"/>
    </location>
</feature>
<dbReference type="InterPro" id="IPR001313">
    <property type="entry name" value="Pumilio_RNA-bd_rpt"/>
</dbReference>